<comment type="caution">
    <text evidence="5">The sequence shown here is derived from an EMBL/GenBank/DDBJ whole genome shotgun (WGS) entry which is preliminary data.</text>
</comment>
<evidence type="ECO:0000259" key="4">
    <source>
        <dbReference type="PROSITE" id="PS51118"/>
    </source>
</evidence>
<dbReference type="PANTHER" id="PTHR33204:SF18">
    <property type="entry name" value="TRANSCRIPTIONAL REGULATORY PROTEIN"/>
    <property type="match status" value="1"/>
</dbReference>
<proteinExistence type="predicted"/>
<keyword evidence="3" id="KW-0804">Transcription</keyword>
<sequence>MRTPRVVDPRVCSIDAALKVIGEKWALLALRELLLGSTRFDEIVSNTGAPRDRLSARLRALEEAGVVRREKYQERPVRYSYHLTEAGEQLFGLLQLMRDWGDRFVRDDPEYMAVFTHECGKPLRPELRCAECGEVVQPGSVTTDRDVHQSDVVNAGRANGG</sequence>
<dbReference type="PANTHER" id="PTHR33204">
    <property type="entry name" value="TRANSCRIPTIONAL REGULATOR, MARR FAMILY"/>
    <property type="match status" value="1"/>
</dbReference>
<name>A0A428ZH39_KIBAR</name>
<evidence type="ECO:0000313" key="5">
    <source>
        <dbReference type="EMBL" id="RSM87406.1"/>
    </source>
</evidence>
<dbReference type="SUPFAM" id="SSF46785">
    <property type="entry name" value="Winged helix' DNA-binding domain"/>
    <property type="match status" value="1"/>
</dbReference>
<dbReference type="OrthoDB" id="5181972at2"/>
<dbReference type="InterPro" id="IPR036390">
    <property type="entry name" value="WH_DNA-bd_sf"/>
</dbReference>
<evidence type="ECO:0000313" key="6">
    <source>
        <dbReference type="Proteomes" id="UP000287547"/>
    </source>
</evidence>
<dbReference type="AlphaFoldDB" id="A0A428ZH39"/>
<evidence type="ECO:0000256" key="2">
    <source>
        <dbReference type="ARBA" id="ARBA00023125"/>
    </source>
</evidence>
<dbReference type="Gene3D" id="1.10.10.10">
    <property type="entry name" value="Winged helix-like DNA-binding domain superfamily/Winged helix DNA-binding domain"/>
    <property type="match status" value="1"/>
</dbReference>
<dbReference type="InterPro" id="IPR036388">
    <property type="entry name" value="WH-like_DNA-bd_sf"/>
</dbReference>
<organism evidence="5 6">
    <name type="scientific">Kibdelosporangium aridum</name>
    <dbReference type="NCBI Taxonomy" id="2030"/>
    <lineage>
        <taxon>Bacteria</taxon>
        <taxon>Bacillati</taxon>
        <taxon>Actinomycetota</taxon>
        <taxon>Actinomycetes</taxon>
        <taxon>Pseudonocardiales</taxon>
        <taxon>Pseudonocardiaceae</taxon>
        <taxon>Kibdelosporangium</taxon>
    </lineage>
</organism>
<accession>A0A428ZH39</accession>
<keyword evidence="2" id="KW-0238">DNA-binding</keyword>
<dbReference type="PROSITE" id="PS51118">
    <property type="entry name" value="HTH_HXLR"/>
    <property type="match status" value="1"/>
</dbReference>
<feature type="domain" description="HTH hxlR-type" evidence="4">
    <location>
        <begin position="12"/>
        <end position="109"/>
    </location>
</feature>
<evidence type="ECO:0000256" key="1">
    <source>
        <dbReference type="ARBA" id="ARBA00023015"/>
    </source>
</evidence>
<dbReference type="GO" id="GO:0003677">
    <property type="term" value="F:DNA binding"/>
    <property type="evidence" value="ECO:0007669"/>
    <property type="project" value="UniProtKB-KW"/>
</dbReference>
<dbReference type="InterPro" id="IPR002577">
    <property type="entry name" value="HTH_HxlR"/>
</dbReference>
<reference evidence="5 6" key="1">
    <citation type="submission" date="2018-05" db="EMBL/GenBank/DDBJ databases">
        <title>Evolution of GPA BGCs.</title>
        <authorList>
            <person name="Waglechner N."/>
            <person name="Wright G.D."/>
        </authorList>
    </citation>
    <scope>NUCLEOTIDE SEQUENCE [LARGE SCALE GENOMIC DNA]</scope>
    <source>
        <strain evidence="5 6">A82846</strain>
    </source>
</reference>
<evidence type="ECO:0000256" key="3">
    <source>
        <dbReference type="ARBA" id="ARBA00023163"/>
    </source>
</evidence>
<gene>
    <name evidence="5" type="ORF">DMH04_10220</name>
</gene>
<dbReference type="Proteomes" id="UP000287547">
    <property type="component" value="Unassembled WGS sequence"/>
</dbReference>
<dbReference type="EMBL" id="QHKI01000006">
    <property type="protein sequence ID" value="RSM87406.1"/>
    <property type="molecule type" value="Genomic_DNA"/>
</dbReference>
<keyword evidence="1" id="KW-0805">Transcription regulation</keyword>
<dbReference type="Pfam" id="PF01638">
    <property type="entry name" value="HxlR"/>
    <property type="match status" value="1"/>
</dbReference>
<protein>
    <submittedName>
        <fullName evidence="5">Transcriptional regulator</fullName>
    </submittedName>
</protein>